<comment type="caution">
    <text evidence="4">Lacks conserved residue(s) required for the propagation of feature annotation.</text>
</comment>
<feature type="binding site" evidence="4">
    <location>
        <begin position="134"/>
        <end position="137"/>
    </location>
    <ligand>
        <name>pyridoxal 5'-phosphate</name>
        <dbReference type="ChEBI" id="CHEBI:597326"/>
    </ligand>
</feature>
<dbReference type="GO" id="GO:0019441">
    <property type="term" value="P:L-tryptophan catabolic process to kynurenine"/>
    <property type="evidence" value="ECO:0007669"/>
    <property type="project" value="TreeGrafter"/>
</dbReference>
<dbReference type="GO" id="GO:0030170">
    <property type="term" value="F:pyridoxal phosphate binding"/>
    <property type="evidence" value="ECO:0007669"/>
    <property type="project" value="UniProtKB-UniRule"/>
</dbReference>
<dbReference type="KEGG" id="fuv:JR347_00155"/>
<comment type="catalytic activity">
    <reaction evidence="4 6">
        <text>L-kynurenine + H2O = anthranilate + L-alanine + H(+)</text>
        <dbReference type="Rhea" id="RHEA:16813"/>
        <dbReference type="ChEBI" id="CHEBI:15377"/>
        <dbReference type="ChEBI" id="CHEBI:15378"/>
        <dbReference type="ChEBI" id="CHEBI:16567"/>
        <dbReference type="ChEBI" id="CHEBI:57959"/>
        <dbReference type="ChEBI" id="CHEBI:57972"/>
        <dbReference type="EC" id="3.7.1.3"/>
    </reaction>
</comment>
<dbReference type="SUPFAM" id="SSF53383">
    <property type="entry name" value="PLP-dependent transferases"/>
    <property type="match status" value="1"/>
</dbReference>
<name>A0A975A0S1_9BACT</name>
<keyword evidence="1 4" id="KW-0662">Pyridine nucleotide biosynthesis</keyword>
<dbReference type="GO" id="GO:0030429">
    <property type="term" value="F:kynureninase activity"/>
    <property type="evidence" value="ECO:0007669"/>
    <property type="project" value="UniProtKB-UniRule"/>
</dbReference>
<dbReference type="GO" id="GO:0019805">
    <property type="term" value="P:quinolinate biosynthetic process"/>
    <property type="evidence" value="ECO:0007669"/>
    <property type="project" value="UniProtKB-UniRule"/>
</dbReference>
<dbReference type="GO" id="GO:0005737">
    <property type="term" value="C:cytoplasm"/>
    <property type="evidence" value="ECO:0007669"/>
    <property type="project" value="UniProtKB-UniRule"/>
</dbReference>
<evidence type="ECO:0000256" key="2">
    <source>
        <dbReference type="ARBA" id="ARBA00022801"/>
    </source>
</evidence>
<dbReference type="FunFam" id="3.40.640.10:FF:000031">
    <property type="entry name" value="Kynureninase"/>
    <property type="match status" value="1"/>
</dbReference>
<evidence type="ECO:0000256" key="5">
    <source>
        <dbReference type="NCBIfam" id="TIGR01814"/>
    </source>
</evidence>
<comment type="subunit">
    <text evidence="4 6">Homodimer.</text>
</comment>
<gene>
    <name evidence="4 7" type="primary">kynU</name>
    <name evidence="7" type="ORF">JR347_00155</name>
</gene>
<dbReference type="GO" id="GO:0009435">
    <property type="term" value="P:NAD+ biosynthetic process"/>
    <property type="evidence" value="ECO:0007669"/>
    <property type="project" value="UniProtKB-UniRule"/>
</dbReference>
<dbReference type="EMBL" id="CP070608">
    <property type="protein sequence ID" value="QSE97536.1"/>
    <property type="molecule type" value="Genomic_DNA"/>
</dbReference>
<evidence type="ECO:0000256" key="3">
    <source>
        <dbReference type="ARBA" id="ARBA00022898"/>
    </source>
</evidence>
<feature type="binding site" evidence="4">
    <location>
        <position position="244"/>
    </location>
    <ligand>
        <name>pyridoxal 5'-phosphate</name>
        <dbReference type="ChEBI" id="CHEBI:597326"/>
    </ligand>
</feature>
<dbReference type="PANTHER" id="PTHR14084:SF0">
    <property type="entry name" value="KYNURENINASE"/>
    <property type="match status" value="1"/>
</dbReference>
<evidence type="ECO:0000256" key="4">
    <source>
        <dbReference type="HAMAP-Rule" id="MF_01970"/>
    </source>
</evidence>
<comment type="cofactor">
    <cofactor evidence="4 6">
        <name>pyridoxal 5'-phosphate</name>
        <dbReference type="ChEBI" id="CHEBI:597326"/>
    </cofactor>
</comment>
<dbReference type="InterPro" id="IPR010111">
    <property type="entry name" value="Kynureninase"/>
</dbReference>
<dbReference type="GO" id="GO:0043420">
    <property type="term" value="P:anthranilate metabolic process"/>
    <property type="evidence" value="ECO:0007669"/>
    <property type="project" value="TreeGrafter"/>
</dbReference>
<dbReference type="Proteomes" id="UP000662783">
    <property type="component" value="Chromosome"/>
</dbReference>
<dbReference type="HAMAP" id="MF_01970">
    <property type="entry name" value="Kynureninase"/>
    <property type="match status" value="1"/>
</dbReference>
<organism evidence="7 8">
    <name type="scientific">Fulvivirga lutea</name>
    <dbReference type="NCBI Taxonomy" id="2810512"/>
    <lineage>
        <taxon>Bacteria</taxon>
        <taxon>Pseudomonadati</taxon>
        <taxon>Bacteroidota</taxon>
        <taxon>Cytophagia</taxon>
        <taxon>Cytophagales</taxon>
        <taxon>Fulvivirgaceae</taxon>
        <taxon>Fulvivirga</taxon>
    </lineage>
</organism>
<reference evidence="7" key="1">
    <citation type="submission" date="2021-02" db="EMBL/GenBank/DDBJ databases">
        <title>Fulvivirga sp. S481 isolated from sea water.</title>
        <authorList>
            <person name="Bae S.S."/>
            <person name="Baek K."/>
        </authorList>
    </citation>
    <scope>NUCLEOTIDE SEQUENCE</scope>
    <source>
        <strain evidence="7">S481</strain>
    </source>
</reference>
<evidence type="ECO:0000256" key="6">
    <source>
        <dbReference type="PIRNR" id="PIRNR038800"/>
    </source>
</evidence>
<dbReference type="Gene3D" id="3.90.1150.10">
    <property type="entry name" value="Aspartate Aminotransferase, domain 1"/>
    <property type="match status" value="1"/>
</dbReference>
<dbReference type="PANTHER" id="PTHR14084">
    <property type="entry name" value="KYNURENINASE"/>
    <property type="match status" value="1"/>
</dbReference>
<dbReference type="EC" id="3.7.1.3" evidence="4 5"/>
<keyword evidence="3 4" id="KW-0663">Pyridoxal phosphate</keyword>
<keyword evidence="8" id="KW-1185">Reference proteome</keyword>
<feature type="binding site" evidence="4">
    <location>
        <position position="275"/>
    </location>
    <ligand>
        <name>pyridoxal 5'-phosphate</name>
        <dbReference type="ChEBI" id="CHEBI:597326"/>
    </ligand>
</feature>
<evidence type="ECO:0000313" key="8">
    <source>
        <dbReference type="Proteomes" id="UP000662783"/>
    </source>
</evidence>
<feature type="binding site" evidence="4">
    <location>
        <position position="219"/>
    </location>
    <ligand>
        <name>pyridoxal 5'-phosphate</name>
        <dbReference type="ChEBI" id="CHEBI:597326"/>
    </ligand>
</feature>
<evidence type="ECO:0000313" key="7">
    <source>
        <dbReference type="EMBL" id="QSE97536.1"/>
    </source>
</evidence>
<evidence type="ECO:0000256" key="1">
    <source>
        <dbReference type="ARBA" id="ARBA00022642"/>
    </source>
</evidence>
<feature type="modified residue" description="N6-(pyridoxal phosphate)lysine" evidence="4">
    <location>
        <position position="245"/>
    </location>
</feature>
<comment type="similarity">
    <text evidence="4 6">Belongs to the kynureninase family.</text>
</comment>
<comment type="pathway">
    <text evidence="4 6">Cofactor biosynthesis; NAD(+) biosynthesis; quinolinate from L-kynurenine: step 2/3.</text>
</comment>
<dbReference type="GO" id="GO:0097053">
    <property type="term" value="P:L-kynurenine catabolic process"/>
    <property type="evidence" value="ECO:0007669"/>
    <property type="project" value="UniProtKB-UniRule"/>
</dbReference>
<dbReference type="PIRSF" id="PIRSF038800">
    <property type="entry name" value="KYNU"/>
    <property type="match status" value="1"/>
</dbReference>
<proteinExistence type="inferred from homology"/>
<dbReference type="InterPro" id="IPR015422">
    <property type="entry name" value="PyrdxlP-dep_Trfase_small"/>
</dbReference>
<dbReference type="Pfam" id="PF22580">
    <property type="entry name" value="KYNU_C"/>
    <property type="match status" value="1"/>
</dbReference>
<feature type="binding site" evidence="4">
    <location>
        <position position="303"/>
    </location>
    <ligand>
        <name>pyridoxal 5'-phosphate</name>
        <dbReference type="ChEBI" id="CHEBI:597326"/>
    </ligand>
</feature>
<dbReference type="RefSeq" id="WP_205722046.1">
    <property type="nucleotide sequence ID" value="NZ_CP070608.1"/>
</dbReference>
<comment type="catalytic activity">
    <reaction evidence="6">
        <text>3-hydroxy-L-kynurenine + H2O = 3-hydroxyanthranilate + L-alanine + H(+)</text>
        <dbReference type="Rhea" id="RHEA:25143"/>
        <dbReference type="ChEBI" id="CHEBI:15377"/>
        <dbReference type="ChEBI" id="CHEBI:15378"/>
        <dbReference type="ChEBI" id="CHEBI:36559"/>
        <dbReference type="ChEBI" id="CHEBI:57972"/>
        <dbReference type="ChEBI" id="CHEBI:58125"/>
        <dbReference type="EC" id="3.7.1.3"/>
    </reaction>
</comment>
<feature type="binding site" evidence="4">
    <location>
        <position position="107"/>
    </location>
    <ligand>
        <name>pyridoxal 5'-phosphate</name>
        <dbReference type="ChEBI" id="CHEBI:597326"/>
    </ligand>
</feature>
<dbReference type="InterPro" id="IPR015421">
    <property type="entry name" value="PyrdxlP-dep_Trfase_major"/>
</dbReference>
<comment type="function">
    <text evidence="4 6">Catalyzes the cleavage of L-kynurenine (L-Kyn) and L-3-hydroxykynurenine (L-3OHKyn) into anthranilic acid (AA) and 3-hydroxyanthranilic acid (3-OHAA), respectively.</text>
</comment>
<keyword evidence="2 4" id="KW-0378">Hydrolase</keyword>
<dbReference type="NCBIfam" id="TIGR01814">
    <property type="entry name" value="kynureninase"/>
    <property type="match status" value="1"/>
</dbReference>
<dbReference type="Gene3D" id="3.40.640.10">
    <property type="entry name" value="Type I PLP-dependent aspartate aminotransferase-like (Major domain)"/>
    <property type="match status" value="1"/>
</dbReference>
<accession>A0A975A0S1</accession>
<feature type="binding site" evidence="4">
    <location>
        <position position="106"/>
    </location>
    <ligand>
        <name>pyridoxal 5'-phosphate</name>
        <dbReference type="ChEBI" id="CHEBI:597326"/>
    </ligand>
</feature>
<dbReference type="AlphaFoldDB" id="A0A975A0S1"/>
<dbReference type="InterPro" id="IPR015424">
    <property type="entry name" value="PyrdxlP-dep_Trfase"/>
</dbReference>
<sequence length="422" mass="47663">MDFKITEEYALELDNKDPLKEYRSQFHIPVINGKESIYFTGNSLGLQPKTTKQYLEEELEDWKNLGVEGHFHAKHRPWFHYHKFTKVLLAEIVGAKPIEVVSMNNLTSNLHLMMVSFYQPTNKRYKIIMEGGAFPSDQYAVESQVKFHGLKPSEAIVEIFPRSGEDTLRTEDIIDVIKEHGGSVALVLFSGVQYYTGQYFDIRSITSSAHEVGAFAGFDLAHAVGNVKLDLHDSGADFATWCSYKYLNSGPGGVSGIFVHERHANNSELPRFAGWWGHDEGQRFKMEKGFIPMEGADGWQLSNVNVLSSAAHLASLKIFEEAGLEALRKKSSQLTNYLRYLLKSLNSDLINIITPDSEGAYGCQLSIVIKEKGKKVFDELTKAGVIADWREPEVIRVAPVPLYNTFKDVYTFYSILKKTMNL</sequence>
<feature type="binding site" evidence="4">
    <location>
        <position position="222"/>
    </location>
    <ligand>
        <name>pyridoxal 5'-phosphate</name>
        <dbReference type="ChEBI" id="CHEBI:597326"/>
    </ligand>
</feature>
<comment type="pathway">
    <text evidence="4 6">Amino-acid degradation; L-kynurenine degradation; L-alanine and anthranilate from L-kynurenine: step 1/1.</text>
</comment>
<protein>
    <recommendedName>
        <fullName evidence="4 5">Kynureninase</fullName>
        <ecNumber evidence="4 5">3.7.1.3</ecNumber>
    </recommendedName>
    <alternativeName>
        <fullName evidence="4">L-kynurenine hydrolase</fullName>
    </alternativeName>
</protein>